<protein>
    <submittedName>
        <fullName evidence="2">Uncharacterized protein</fullName>
    </submittedName>
</protein>
<reference evidence="2 3" key="1">
    <citation type="journal article" date="2024" name="Nat. Commun.">
        <title>Phylogenomics reveals the evolutionary origins of lichenization in chlorophyte algae.</title>
        <authorList>
            <person name="Puginier C."/>
            <person name="Libourel C."/>
            <person name="Otte J."/>
            <person name="Skaloud P."/>
            <person name="Haon M."/>
            <person name="Grisel S."/>
            <person name="Petersen M."/>
            <person name="Berrin J.G."/>
            <person name="Delaux P.M."/>
            <person name="Dal Grande F."/>
            <person name="Keller J."/>
        </authorList>
    </citation>
    <scope>NUCLEOTIDE SEQUENCE [LARGE SCALE GENOMIC DNA]</scope>
    <source>
        <strain evidence="2 3">SAG 216-7</strain>
    </source>
</reference>
<evidence type="ECO:0000313" key="3">
    <source>
        <dbReference type="Proteomes" id="UP001491310"/>
    </source>
</evidence>
<proteinExistence type="predicted"/>
<feature type="compositionally biased region" description="Low complexity" evidence="1">
    <location>
        <begin position="17"/>
        <end position="31"/>
    </location>
</feature>
<dbReference type="Proteomes" id="UP001491310">
    <property type="component" value="Unassembled WGS sequence"/>
</dbReference>
<organism evidence="2 3">
    <name type="scientific">Coccomyxa subellipsoidea</name>
    <dbReference type="NCBI Taxonomy" id="248742"/>
    <lineage>
        <taxon>Eukaryota</taxon>
        <taxon>Viridiplantae</taxon>
        <taxon>Chlorophyta</taxon>
        <taxon>core chlorophytes</taxon>
        <taxon>Trebouxiophyceae</taxon>
        <taxon>Trebouxiophyceae incertae sedis</taxon>
        <taxon>Coccomyxaceae</taxon>
        <taxon>Coccomyxa</taxon>
    </lineage>
</organism>
<feature type="compositionally biased region" description="Low complexity" evidence="1">
    <location>
        <begin position="119"/>
        <end position="155"/>
    </location>
</feature>
<comment type="caution">
    <text evidence="2">The sequence shown here is derived from an EMBL/GenBank/DDBJ whole genome shotgun (WGS) entry which is preliminary data.</text>
</comment>
<dbReference type="EMBL" id="JALJOT010000011">
    <property type="protein sequence ID" value="KAK9905788.1"/>
    <property type="molecule type" value="Genomic_DNA"/>
</dbReference>
<feature type="compositionally biased region" description="Polar residues" evidence="1">
    <location>
        <begin position="76"/>
        <end position="90"/>
    </location>
</feature>
<evidence type="ECO:0000313" key="2">
    <source>
        <dbReference type="EMBL" id="KAK9905788.1"/>
    </source>
</evidence>
<sequence length="166" mass="16067">MPVAKAGRHMLQATSSAAYLASSQASDAAQAPDSNLGGRTLLQATPSDAYATTSGKQGKSAGAPFVSSAPAPSMTMAYQTNQGKQGQGMSATVAPPQQGRHLLQGDRVGTADSGLSARSTGSQTISSTGGSDASGSGASGSGASTSQGSSQATDGASIAPAPMMTL</sequence>
<keyword evidence="3" id="KW-1185">Reference proteome</keyword>
<feature type="compositionally biased region" description="Polar residues" evidence="1">
    <location>
        <begin position="42"/>
        <end position="57"/>
    </location>
</feature>
<accession>A0ABR2YIC3</accession>
<name>A0ABR2YIC3_9CHLO</name>
<gene>
    <name evidence="2" type="ORF">WJX75_006288</name>
</gene>
<evidence type="ECO:0000256" key="1">
    <source>
        <dbReference type="SAM" id="MobiDB-lite"/>
    </source>
</evidence>
<feature type="region of interest" description="Disordered" evidence="1">
    <location>
        <begin position="17"/>
        <end position="166"/>
    </location>
</feature>